<dbReference type="Proteomes" id="UP000183687">
    <property type="component" value="Unassembled WGS sequence"/>
</dbReference>
<dbReference type="Pfam" id="PF13240">
    <property type="entry name" value="Zn_Ribbon_1"/>
    <property type="match status" value="1"/>
</dbReference>
<feature type="transmembrane region" description="Helical" evidence="2">
    <location>
        <begin position="202"/>
        <end position="223"/>
    </location>
</feature>
<dbReference type="Pfam" id="PF03793">
    <property type="entry name" value="PASTA"/>
    <property type="match status" value="2"/>
</dbReference>
<keyword evidence="2" id="KW-1133">Transmembrane helix</keyword>
<keyword evidence="2" id="KW-0812">Transmembrane</keyword>
<evidence type="ECO:0000313" key="5">
    <source>
        <dbReference type="Proteomes" id="UP000183687"/>
    </source>
</evidence>
<feature type="region of interest" description="Disordered" evidence="1">
    <location>
        <begin position="127"/>
        <end position="147"/>
    </location>
</feature>
<comment type="caution">
    <text evidence="4">The sequence shown here is derived from an EMBL/GenBank/DDBJ whole genome shotgun (WGS) entry which is preliminary data.</text>
</comment>
<accession>A0AB38A6E3</accession>
<dbReference type="RefSeq" id="WP_074667855.1">
    <property type="nucleotide sequence ID" value="NZ_FNSH01000001.1"/>
</dbReference>
<keyword evidence="2" id="KW-0472">Membrane</keyword>
<reference evidence="4 5" key="1">
    <citation type="submission" date="2016-10" db="EMBL/GenBank/DDBJ databases">
        <authorList>
            <person name="Varghese N."/>
            <person name="Submissions S."/>
        </authorList>
    </citation>
    <scope>NUCLEOTIDE SEQUENCE [LARGE SCALE GENOMIC DNA]</scope>
    <source>
        <strain evidence="4 5">DSM 20586</strain>
    </source>
</reference>
<evidence type="ECO:0000256" key="2">
    <source>
        <dbReference type="SAM" id="Phobius"/>
    </source>
</evidence>
<dbReference type="InterPro" id="IPR005543">
    <property type="entry name" value="PASTA_dom"/>
</dbReference>
<dbReference type="Gene3D" id="3.30.10.20">
    <property type="match status" value="2"/>
</dbReference>
<evidence type="ECO:0000313" key="4">
    <source>
        <dbReference type="EMBL" id="SEB65396.1"/>
    </source>
</evidence>
<organism evidence="4 5">
    <name type="scientific">Atopobium minutum</name>
    <dbReference type="NCBI Taxonomy" id="1381"/>
    <lineage>
        <taxon>Bacteria</taxon>
        <taxon>Bacillati</taxon>
        <taxon>Actinomycetota</taxon>
        <taxon>Coriobacteriia</taxon>
        <taxon>Coriobacteriales</taxon>
        <taxon>Atopobiaceae</taxon>
        <taxon>Atopobium</taxon>
    </lineage>
</organism>
<dbReference type="PROSITE" id="PS51178">
    <property type="entry name" value="PASTA"/>
    <property type="match status" value="1"/>
</dbReference>
<feature type="compositionally biased region" description="Polar residues" evidence="1">
    <location>
        <begin position="88"/>
        <end position="109"/>
    </location>
</feature>
<feature type="domain" description="PASTA" evidence="3">
    <location>
        <begin position="290"/>
        <end position="356"/>
    </location>
</feature>
<sequence>MICPNCGTEIPEGMAYCPSCSQKVIKHLSEEASALASLEAQSIPVAPKDVSGAPKGVQDTPGVSDALGTSPTTDIPKASAVSGALDISDTSDTAKTVSVSESAQDQKISSEVLPHYDEHSVVVRPVEESESILASSDSRPKTREEKRAMRARLRTMRIALARGIEQHGDPHLHVHDNDLSAKAAPVQPISQVKEVHMFRRQIIMGIILALIILTVLSGLYGAWNSGLIGGVVVPDVRGRNAADATAVLTDAGFTVNLDTAYVDGASGLVVSMTPEPGERQSHGQLITVQVSEPRVIPNVVGKTYREASAELDARGYTTVVVVGVDAVKDSDIVFAVSPDQGTALTASQPVTLTVYRAE</sequence>
<feature type="compositionally biased region" description="Basic and acidic residues" evidence="1">
    <location>
        <begin position="138"/>
        <end position="147"/>
    </location>
</feature>
<feature type="region of interest" description="Disordered" evidence="1">
    <location>
        <begin position="47"/>
        <end position="111"/>
    </location>
</feature>
<dbReference type="SMART" id="SM00740">
    <property type="entry name" value="PASTA"/>
    <property type="match status" value="2"/>
</dbReference>
<gene>
    <name evidence="4" type="ORF">SAMN04489746_0814</name>
</gene>
<evidence type="ECO:0000259" key="3">
    <source>
        <dbReference type="PROSITE" id="PS51178"/>
    </source>
</evidence>
<protein>
    <submittedName>
        <fullName evidence="4">Zinc-ribbon domain-containing protein</fullName>
    </submittedName>
</protein>
<dbReference type="AlphaFoldDB" id="A0AB38A6E3"/>
<name>A0AB38A6E3_9ACTN</name>
<proteinExistence type="predicted"/>
<dbReference type="CDD" id="cd06577">
    <property type="entry name" value="PASTA_pknB"/>
    <property type="match status" value="2"/>
</dbReference>
<dbReference type="InterPro" id="IPR026870">
    <property type="entry name" value="Zinc_ribbon_dom"/>
</dbReference>
<evidence type="ECO:0000256" key="1">
    <source>
        <dbReference type="SAM" id="MobiDB-lite"/>
    </source>
</evidence>
<dbReference type="EMBL" id="FNSH01000001">
    <property type="protein sequence ID" value="SEB65396.1"/>
    <property type="molecule type" value="Genomic_DNA"/>
</dbReference>